<sequence>MLRVHEQNIEHYRRLLRTKLSEVETHFIERRLSRERFAIEMLKFMTRGETSPKTDLFGKATLRTPS</sequence>
<protein>
    <submittedName>
        <fullName evidence="1">Uncharacterized protein</fullName>
    </submittedName>
</protein>
<organism evidence="1 2">
    <name type="scientific">Bradyrhizobium erythrophlei</name>
    <dbReference type="NCBI Taxonomy" id="1437360"/>
    <lineage>
        <taxon>Bacteria</taxon>
        <taxon>Pseudomonadati</taxon>
        <taxon>Pseudomonadota</taxon>
        <taxon>Alphaproteobacteria</taxon>
        <taxon>Hyphomicrobiales</taxon>
        <taxon>Nitrobacteraceae</taxon>
        <taxon>Bradyrhizobium</taxon>
    </lineage>
</organism>
<dbReference type="AlphaFoldDB" id="A0A1H4YH19"/>
<evidence type="ECO:0000313" key="2">
    <source>
        <dbReference type="Proteomes" id="UP000198992"/>
    </source>
</evidence>
<evidence type="ECO:0000313" key="1">
    <source>
        <dbReference type="EMBL" id="SED16394.1"/>
    </source>
</evidence>
<dbReference type="EMBL" id="FNTH01000001">
    <property type="protein sequence ID" value="SED16394.1"/>
    <property type="molecule type" value="Genomic_DNA"/>
</dbReference>
<reference evidence="1 2" key="1">
    <citation type="submission" date="2016-10" db="EMBL/GenBank/DDBJ databases">
        <authorList>
            <person name="de Groot N.N."/>
        </authorList>
    </citation>
    <scope>NUCLEOTIDE SEQUENCE [LARGE SCALE GENOMIC DNA]</scope>
    <source>
        <strain evidence="1 2">MT12</strain>
    </source>
</reference>
<gene>
    <name evidence="1" type="ORF">SAMN05444164_3917</name>
</gene>
<name>A0A1H4YH19_9BRAD</name>
<dbReference type="OrthoDB" id="8243639at2"/>
<dbReference type="Proteomes" id="UP000198992">
    <property type="component" value="Unassembled WGS sequence"/>
</dbReference>
<proteinExistence type="predicted"/>
<accession>A0A1H4YH19</accession>